<dbReference type="RefSeq" id="WP_070947740.1">
    <property type="nucleotide sequence ID" value="NZ_MLIQ01000032.1"/>
</dbReference>
<reference evidence="1 2" key="1">
    <citation type="submission" date="2016-10" db="EMBL/GenBank/DDBJ databases">
        <title>Evaluation of Human, Veterinary and Environmental Mycobacterium chelonae Isolates by Core Genome Phylogenomic Analysis, Targeted Gene Comparison, and Anti-microbial Susceptibility Patterns: A Tale of Mistaken Identities.</title>
        <authorList>
            <person name="Fogelson S.B."/>
            <person name="Camus A.C."/>
            <person name="Lorenz W."/>
            <person name="Vasireddy R."/>
            <person name="Vasireddy S."/>
            <person name="Smith T."/>
            <person name="Brown-Elliott B.A."/>
            <person name="Wallace R.J.Jr."/>
            <person name="Hasan N.A."/>
            <person name="Reischl U."/>
            <person name="Sanchez S."/>
        </authorList>
    </citation>
    <scope>NUCLEOTIDE SEQUENCE [LARGE SCALE GENOMIC DNA]</scope>
    <source>
        <strain evidence="1 2">15515</strain>
    </source>
</reference>
<accession>A0A1S1LLT9</accession>
<gene>
    <name evidence="1" type="ORF">BKG82_24820</name>
</gene>
<dbReference type="AlphaFoldDB" id="A0A1S1LLT9"/>
<name>A0A1S1LLT9_MYCCH</name>
<organism evidence="1 2">
    <name type="scientific">Mycobacteroides chelonae</name>
    <name type="common">Mycobacterium chelonae</name>
    <dbReference type="NCBI Taxonomy" id="1774"/>
    <lineage>
        <taxon>Bacteria</taxon>
        <taxon>Bacillati</taxon>
        <taxon>Actinomycetota</taxon>
        <taxon>Actinomycetes</taxon>
        <taxon>Mycobacteriales</taxon>
        <taxon>Mycobacteriaceae</taxon>
        <taxon>Mycobacteroides</taxon>
    </lineage>
</organism>
<protein>
    <submittedName>
        <fullName evidence="1">Uncharacterized protein</fullName>
    </submittedName>
</protein>
<proteinExistence type="predicted"/>
<evidence type="ECO:0000313" key="1">
    <source>
        <dbReference type="EMBL" id="OHU47596.1"/>
    </source>
</evidence>
<evidence type="ECO:0000313" key="2">
    <source>
        <dbReference type="Proteomes" id="UP000180043"/>
    </source>
</evidence>
<dbReference type="EMBL" id="MLIQ01000032">
    <property type="protein sequence ID" value="OHU47596.1"/>
    <property type="molecule type" value="Genomic_DNA"/>
</dbReference>
<sequence length="150" mass="15644">MADIVFGNNVDAQGFNIKNAADGVAAGDYVTKRQLDYAILLATLAFKGTAIKNPVRVVATTPITLSGLQTVSGVALSAYDRVLVNGQADPIQNGFYDAAFGAWSRSFDAAAGDILSSGMIVVATESTEKLWTIATTSIIGTSAQNWAPLL</sequence>
<comment type="caution">
    <text evidence="1">The sequence shown here is derived from an EMBL/GenBank/DDBJ whole genome shotgun (WGS) entry which is preliminary data.</text>
</comment>
<dbReference type="Proteomes" id="UP000180043">
    <property type="component" value="Unassembled WGS sequence"/>
</dbReference>